<evidence type="ECO:0000313" key="2">
    <source>
        <dbReference type="Proteomes" id="UP001165065"/>
    </source>
</evidence>
<dbReference type="Gene3D" id="3.40.50.300">
    <property type="entry name" value="P-loop containing nucleotide triphosphate hydrolases"/>
    <property type="match status" value="1"/>
</dbReference>
<sequence length="184" mass="19683">MVKLLIAGPKQAGKTSIANFLSDSSRAKIGDAGAPYEPTAGCRILEFDASNGASVELWDVSGDQQYESCWPAITQGVTSLGAPSSTSPVDGVILVYNPEFPTHDTEVGLWYDAFVKNCDLPDSKCLVFTHRGDPKGGFRSRPPPKLEGCVVHNTTFSSTMEIREHFENFLQGAVGGGGGGMRRK</sequence>
<name>A0A9W7LG05_9STRA</name>
<dbReference type="Proteomes" id="UP001165065">
    <property type="component" value="Unassembled WGS sequence"/>
</dbReference>
<dbReference type="EMBL" id="BRYA01000376">
    <property type="protein sequence ID" value="GMI48132.1"/>
    <property type="molecule type" value="Genomic_DNA"/>
</dbReference>
<keyword evidence="2" id="KW-1185">Reference proteome</keyword>
<dbReference type="OrthoDB" id="275177at2759"/>
<dbReference type="SUPFAM" id="SSF52540">
    <property type="entry name" value="P-loop containing nucleoside triphosphate hydrolases"/>
    <property type="match status" value="1"/>
</dbReference>
<reference evidence="2" key="1">
    <citation type="journal article" date="2023" name="Commun. Biol.">
        <title>Genome analysis of Parmales, the sister group of diatoms, reveals the evolutionary specialization of diatoms from phago-mixotrophs to photoautotrophs.</title>
        <authorList>
            <person name="Ban H."/>
            <person name="Sato S."/>
            <person name="Yoshikawa S."/>
            <person name="Yamada K."/>
            <person name="Nakamura Y."/>
            <person name="Ichinomiya M."/>
            <person name="Sato N."/>
            <person name="Blanc-Mathieu R."/>
            <person name="Endo H."/>
            <person name="Kuwata A."/>
            <person name="Ogata H."/>
        </authorList>
    </citation>
    <scope>NUCLEOTIDE SEQUENCE [LARGE SCALE GENOMIC DNA]</scope>
</reference>
<dbReference type="AlphaFoldDB" id="A0A9W7LG05"/>
<gene>
    <name evidence="1" type="ORF">TrCOL_g12078</name>
</gene>
<dbReference type="InterPro" id="IPR027417">
    <property type="entry name" value="P-loop_NTPase"/>
</dbReference>
<comment type="caution">
    <text evidence="1">The sequence shown here is derived from an EMBL/GenBank/DDBJ whole genome shotgun (WGS) entry which is preliminary data.</text>
</comment>
<accession>A0A9W7LG05</accession>
<evidence type="ECO:0000313" key="1">
    <source>
        <dbReference type="EMBL" id="GMI48132.1"/>
    </source>
</evidence>
<evidence type="ECO:0008006" key="3">
    <source>
        <dbReference type="Google" id="ProtNLM"/>
    </source>
</evidence>
<organism evidence="1 2">
    <name type="scientific">Triparma columacea</name>
    <dbReference type="NCBI Taxonomy" id="722753"/>
    <lineage>
        <taxon>Eukaryota</taxon>
        <taxon>Sar</taxon>
        <taxon>Stramenopiles</taxon>
        <taxon>Ochrophyta</taxon>
        <taxon>Bolidophyceae</taxon>
        <taxon>Parmales</taxon>
        <taxon>Triparmaceae</taxon>
        <taxon>Triparma</taxon>
    </lineage>
</organism>
<protein>
    <recommendedName>
        <fullName evidence="3">Intraflagellar transport protein 22</fullName>
    </recommendedName>
</protein>
<proteinExistence type="predicted"/>